<evidence type="ECO:0000313" key="2">
    <source>
        <dbReference type="Proteomes" id="UP000585474"/>
    </source>
</evidence>
<comment type="caution">
    <text evidence="1">The sequence shown here is derived from an EMBL/GenBank/DDBJ whole genome shotgun (WGS) entry which is preliminary data.</text>
</comment>
<dbReference type="PANTHER" id="PTHR16128:SF8">
    <property type="entry name" value="EXPRESSED PROTEIN"/>
    <property type="match status" value="1"/>
</dbReference>
<evidence type="ECO:0000313" key="1">
    <source>
        <dbReference type="EMBL" id="GFY81196.1"/>
    </source>
</evidence>
<gene>
    <name evidence="1" type="ORF">Acr_01g0010050</name>
</gene>
<organism evidence="1 2">
    <name type="scientific">Actinidia rufa</name>
    <dbReference type="NCBI Taxonomy" id="165716"/>
    <lineage>
        <taxon>Eukaryota</taxon>
        <taxon>Viridiplantae</taxon>
        <taxon>Streptophyta</taxon>
        <taxon>Embryophyta</taxon>
        <taxon>Tracheophyta</taxon>
        <taxon>Spermatophyta</taxon>
        <taxon>Magnoliopsida</taxon>
        <taxon>eudicotyledons</taxon>
        <taxon>Gunneridae</taxon>
        <taxon>Pentapetalae</taxon>
        <taxon>asterids</taxon>
        <taxon>Ericales</taxon>
        <taxon>Actinidiaceae</taxon>
        <taxon>Actinidia</taxon>
    </lineage>
</organism>
<dbReference type="PANTHER" id="PTHR16128">
    <property type="entry name" value="FAD/NAD(P)-BINDING OXIDOREDUCTASE FAMILY PROTEIN"/>
    <property type="match status" value="1"/>
</dbReference>
<dbReference type="EMBL" id="BJWL01000001">
    <property type="protein sequence ID" value="GFY81196.1"/>
    <property type="molecule type" value="Genomic_DNA"/>
</dbReference>
<sequence>MAAILNKPTRSVFIVVDETDLSIRKVEELHSEFRDLQQDKIDCLNHVLDLLKTVNSLCKVLGIDFKKTGLHGLGGRMGTRIFDPQPLIFDHAAQFFTVSDHRFAELVAGWSEKGLVSQWQGIIGELEQGGQFVPLPSTPPRYIGVNGMRPLADSILSQTCRVDVVRPCWISKLEPFNGMWHLSENGKPRGQFDALVIAHNGCQEHGNNMVGFMTYPVQESSVTTESSSAPELLSSLVQIFLYHNTHLSIVSLILNTSPLPSLYEAFAIIDGDERRRLIQASPTISFGPSPISDHIAFATSSGSGPCSSGFRPICSYCEVIVLAWPIAISACSLLQQHPSDSSVTLATSTSTAFHAKTGHPTWVLDSEFWKLDSGANDW</sequence>
<name>A0A7J0E4U3_9ERIC</name>
<proteinExistence type="predicted"/>
<dbReference type="Gene3D" id="3.90.660.10">
    <property type="match status" value="1"/>
</dbReference>
<keyword evidence="2" id="KW-1185">Reference proteome</keyword>
<dbReference type="AlphaFoldDB" id="A0A7J0E4U3"/>
<accession>A0A7J0E4U3</accession>
<reference evidence="1 2" key="1">
    <citation type="submission" date="2019-07" db="EMBL/GenBank/DDBJ databases">
        <title>De Novo Assembly of kiwifruit Actinidia rufa.</title>
        <authorList>
            <person name="Sugita-Konishi S."/>
            <person name="Sato K."/>
            <person name="Mori E."/>
            <person name="Abe Y."/>
            <person name="Kisaki G."/>
            <person name="Hamano K."/>
            <person name="Suezawa K."/>
            <person name="Otani M."/>
            <person name="Fukuda T."/>
            <person name="Manabe T."/>
            <person name="Gomi K."/>
            <person name="Tabuchi M."/>
            <person name="Akimitsu K."/>
            <person name="Kataoka I."/>
        </authorList>
    </citation>
    <scope>NUCLEOTIDE SEQUENCE [LARGE SCALE GENOMIC DNA]</scope>
    <source>
        <strain evidence="2">cv. Fuchu</strain>
    </source>
</reference>
<protein>
    <submittedName>
        <fullName evidence="1">FAD/NAD(P)-binding oxidoreductase family protein</fullName>
    </submittedName>
</protein>
<dbReference type="Proteomes" id="UP000585474">
    <property type="component" value="Unassembled WGS sequence"/>
</dbReference>
<dbReference type="OrthoDB" id="417877at2759"/>